<dbReference type="Gene3D" id="2.40.50.140">
    <property type="entry name" value="Nucleic acid-binding proteins"/>
    <property type="match status" value="1"/>
</dbReference>
<keyword evidence="11" id="KW-1185">Reference proteome</keyword>
<dbReference type="GO" id="GO:0006310">
    <property type="term" value="P:DNA recombination"/>
    <property type="evidence" value="ECO:0007669"/>
    <property type="project" value="UniProtKB-UniRule"/>
</dbReference>
<dbReference type="EMBL" id="CP054056">
    <property type="protein sequence ID" value="QKJ25186.1"/>
    <property type="molecule type" value="Genomic_DNA"/>
</dbReference>
<comment type="similarity">
    <text evidence="2 8">Belongs to the RecO family.</text>
</comment>
<evidence type="ECO:0000313" key="11">
    <source>
        <dbReference type="Proteomes" id="UP000501003"/>
    </source>
</evidence>
<evidence type="ECO:0000256" key="2">
    <source>
        <dbReference type="ARBA" id="ARBA00007452"/>
    </source>
</evidence>
<dbReference type="RefSeq" id="WP_173493483.1">
    <property type="nucleotide sequence ID" value="NZ_CP054056.1"/>
</dbReference>
<dbReference type="InterPro" id="IPR042242">
    <property type="entry name" value="RecO_C"/>
</dbReference>
<gene>
    <name evidence="8 10" type="primary">recO</name>
    <name evidence="10" type="ORF">HRU87_03070</name>
</gene>
<dbReference type="HAMAP" id="MF_00201">
    <property type="entry name" value="RecO"/>
    <property type="match status" value="1"/>
</dbReference>
<dbReference type="SUPFAM" id="SSF50249">
    <property type="entry name" value="Nucleic acid-binding proteins"/>
    <property type="match status" value="1"/>
</dbReference>
<sequence>MPHYRDEGIVLRTHKLGEVDRILTILTKDHGQVRAVAKGVRKTSSRFGARLEPFMVCDLQLFEGKNLDTVSQVEQLSNYGAAIVADYPRYTAASAMVEAAERLTRESSNSQQYLLLLGGLRTLAAGVHQSSQVLDSYLLRALALSGWVPEFDRCQGCGGEPISFSVHTGFVSCSTCLAPGSVRLGASGLAHMTDLLGGNWEGVGKAKQETKEAVSSVISAYLQWQIERGLRSMNLVER</sequence>
<evidence type="ECO:0000313" key="10">
    <source>
        <dbReference type="EMBL" id="QKJ25186.1"/>
    </source>
</evidence>
<evidence type="ECO:0000256" key="1">
    <source>
        <dbReference type="ARBA" id="ARBA00003065"/>
    </source>
</evidence>
<dbReference type="SUPFAM" id="SSF57863">
    <property type="entry name" value="ArfGap/RecO-like zinc finger"/>
    <property type="match status" value="1"/>
</dbReference>
<evidence type="ECO:0000256" key="8">
    <source>
        <dbReference type="HAMAP-Rule" id="MF_00201"/>
    </source>
</evidence>
<comment type="function">
    <text evidence="1 8">Involved in DNA repair and RecF pathway recombination.</text>
</comment>
<evidence type="ECO:0000256" key="3">
    <source>
        <dbReference type="ARBA" id="ARBA00021310"/>
    </source>
</evidence>
<accession>A0A7D4PQI7</accession>
<dbReference type="Pfam" id="PF11967">
    <property type="entry name" value="RecO_N"/>
    <property type="match status" value="1"/>
</dbReference>
<dbReference type="Gene3D" id="6.20.220.20">
    <property type="entry name" value="Recombination protein O, zinc-binding domain"/>
    <property type="match status" value="1"/>
</dbReference>
<keyword evidence="4 8" id="KW-0227">DNA damage</keyword>
<dbReference type="AlphaFoldDB" id="A0A7D4PQI7"/>
<dbReference type="PANTHER" id="PTHR33991">
    <property type="entry name" value="DNA REPAIR PROTEIN RECO"/>
    <property type="match status" value="1"/>
</dbReference>
<dbReference type="PANTHER" id="PTHR33991:SF1">
    <property type="entry name" value="DNA REPAIR PROTEIN RECO"/>
    <property type="match status" value="1"/>
</dbReference>
<name>A0A7D4PQI7_9MICO</name>
<evidence type="ECO:0000256" key="5">
    <source>
        <dbReference type="ARBA" id="ARBA00023172"/>
    </source>
</evidence>
<dbReference type="Proteomes" id="UP000501003">
    <property type="component" value="Chromosome"/>
</dbReference>
<keyword evidence="5 8" id="KW-0233">DNA recombination</keyword>
<proteinExistence type="inferred from homology"/>
<dbReference type="Gene3D" id="1.20.1440.120">
    <property type="entry name" value="Recombination protein O, C-terminal domain"/>
    <property type="match status" value="1"/>
</dbReference>
<dbReference type="Pfam" id="PF02565">
    <property type="entry name" value="RecO_C"/>
    <property type="match status" value="1"/>
</dbReference>
<keyword evidence="6 8" id="KW-0234">DNA repair</keyword>
<evidence type="ECO:0000259" key="9">
    <source>
        <dbReference type="Pfam" id="PF11967"/>
    </source>
</evidence>
<dbReference type="GO" id="GO:0006302">
    <property type="term" value="P:double-strand break repair"/>
    <property type="evidence" value="ECO:0007669"/>
    <property type="project" value="TreeGrafter"/>
</dbReference>
<dbReference type="InterPro" id="IPR037278">
    <property type="entry name" value="ARFGAP/RecO"/>
</dbReference>
<dbReference type="NCBIfam" id="TIGR00613">
    <property type="entry name" value="reco"/>
    <property type="match status" value="1"/>
</dbReference>
<dbReference type="InterPro" id="IPR012340">
    <property type="entry name" value="NA-bd_OB-fold"/>
</dbReference>
<evidence type="ECO:0000256" key="7">
    <source>
        <dbReference type="ARBA" id="ARBA00033409"/>
    </source>
</evidence>
<protein>
    <recommendedName>
        <fullName evidence="3 8">DNA repair protein RecO</fullName>
    </recommendedName>
    <alternativeName>
        <fullName evidence="7 8">Recombination protein O</fullName>
    </alternativeName>
</protein>
<dbReference type="InterPro" id="IPR022572">
    <property type="entry name" value="DNA_rep/recomb_RecO_N"/>
</dbReference>
<reference evidence="10 11" key="1">
    <citation type="submission" date="2020-05" db="EMBL/GenBank/DDBJ databases">
        <title>Aquirufa sp. strain 15G-AUS-rot a new Aquirufa species.</title>
        <authorList>
            <person name="Pitt A."/>
            <person name="Hahn M.W."/>
        </authorList>
    </citation>
    <scope>NUCLEOTIDE SEQUENCE [LARGE SCALE GENOMIC DNA]</scope>
    <source>
        <strain evidence="10 11">15G-AUS-rot</strain>
    </source>
</reference>
<dbReference type="KEGG" id="aqg:HRU87_03070"/>
<evidence type="ECO:0000256" key="4">
    <source>
        <dbReference type="ARBA" id="ARBA00022763"/>
    </source>
</evidence>
<organism evidence="10 11">
    <name type="scientific">Aquiluna borgnonia</name>
    <dbReference type="NCBI Taxonomy" id="2499157"/>
    <lineage>
        <taxon>Bacteria</taxon>
        <taxon>Bacillati</taxon>
        <taxon>Actinomycetota</taxon>
        <taxon>Actinomycetes</taxon>
        <taxon>Micrococcales</taxon>
        <taxon>Microbacteriaceae</taxon>
        <taxon>Luna cluster</taxon>
        <taxon>Luna-1 subcluster</taxon>
        <taxon>Aquiluna</taxon>
    </lineage>
</organism>
<feature type="domain" description="DNA replication/recombination mediator RecO N-terminal" evidence="9">
    <location>
        <begin position="1"/>
        <end position="78"/>
    </location>
</feature>
<dbReference type="GO" id="GO:0043590">
    <property type="term" value="C:bacterial nucleoid"/>
    <property type="evidence" value="ECO:0007669"/>
    <property type="project" value="TreeGrafter"/>
</dbReference>
<dbReference type="InterPro" id="IPR003717">
    <property type="entry name" value="RecO"/>
</dbReference>
<evidence type="ECO:0000256" key="6">
    <source>
        <dbReference type="ARBA" id="ARBA00023204"/>
    </source>
</evidence>